<evidence type="ECO:0000259" key="2">
    <source>
        <dbReference type="Pfam" id="PF01939"/>
    </source>
</evidence>
<dbReference type="InterPro" id="IPR002793">
    <property type="entry name" value="Endonuclease_NucS"/>
</dbReference>
<keyword evidence="5" id="KW-1185">Reference proteome</keyword>
<evidence type="ECO:0000256" key="1">
    <source>
        <dbReference type="ARBA" id="ARBA00023125"/>
    </source>
</evidence>
<name>A0ABS9ZJZ4_9PSED</name>
<organism evidence="4 5">
    <name type="scientific">Pseudomonas maioricensis</name>
    <dbReference type="NCBI Taxonomy" id="1766623"/>
    <lineage>
        <taxon>Bacteria</taxon>
        <taxon>Pseudomonadati</taxon>
        <taxon>Pseudomonadota</taxon>
        <taxon>Gammaproteobacteria</taxon>
        <taxon>Pseudomonadales</taxon>
        <taxon>Pseudomonadaceae</taxon>
        <taxon>Pseudomonas</taxon>
    </lineage>
</organism>
<dbReference type="InterPro" id="IPR011856">
    <property type="entry name" value="tRNA_endonuc-like_dom_sf"/>
</dbReference>
<sequence length="234" mass="26449">MTTMAGALRSFVEQATTGVTRRQIKDHIESNFPGRWTPGTFSAHLYACTVNNSKAYIHHKWADRFLYRSEDGQFHRYDPEIHGVNTWAPSAEGEQDGFETGDDSSIEELVETSITLERDVETYLVRNLDSIEKGLRFVDRQVNIEVGRIDILAEDAAGRRVVIELKVGQAKDSAVGQIARYLGWYARRDGTRPRGMLIASDFPDAVRYATEAIPDLTLVQYRVQFAFDSVAIDE</sequence>
<evidence type="ECO:0000313" key="4">
    <source>
        <dbReference type="EMBL" id="MCI8210777.1"/>
    </source>
</evidence>
<dbReference type="Proteomes" id="UP001320513">
    <property type="component" value="Unassembled WGS sequence"/>
</dbReference>
<dbReference type="InterPro" id="IPR056086">
    <property type="entry name" value="DUF7669"/>
</dbReference>
<reference evidence="4 5" key="1">
    <citation type="submission" date="2015-12" db="EMBL/GenBank/DDBJ databases">
        <title>Phylogenomics in the description of a new species in the Pseudomonas syringae group.</title>
        <authorList>
            <person name="Busquets A."/>
            <person name="Gomila M."/>
            <person name="Beiki F."/>
            <person name="Rahimian H."/>
            <person name="Mulet M."/>
            <person name="Sanchez D."/>
            <person name="Garcia-Valdes E."/>
            <person name="Lalucat J."/>
        </authorList>
    </citation>
    <scope>NUCLEOTIDE SEQUENCE [LARGE SCALE GENOMIC DNA]</scope>
    <source>
        <strain evidence="4 5">S25</strain>
    </source>
</reference>
<gene>
    <name evidence="4" type="ORF">AUC61_14660</name>
</gene>
<feature type="domain" description="DUF7669" evidence="3">
    <location>
        <begin position="8"/>
        <end position="75"/>
    </location>
</feature>
<proteinExistence type="predicted"/>
<dbReference type="InterPro" id="IPR048301">
    <property type="entry name" value="NucS_C"/>
</dbReference>
<evidence type="ECO:0000313" key="5">
    <source>
        <dbReference type="Proteomes" id="UP001320513"/>
    </source>
</evidence>
<dbReference type="EMBL" id="LOHG01000008">
    <property type="protein sequence ID" value="MCI8210777.1"/>
    <property type="molecule type" value="Genomic_DNA"/>
</dbReference>
<dbReference type="PANTHER" id="PTHR38814:SF1">
    <property type="entry name" value="ENDONUCLEASE NUCS"/>
    <property type="match status" value="1"/>
</dbReference>
<dbReference type="RefSeq" id="WP_243246997.1">
    <property type="nucleotide sequence ID" value="NZ_LOHG01000008.1"/>
</dbReference>
<evidence type="ECO:0008006" key="6">
    <source>
        <dbReference type="Google" id="ProtNLM"/>
    </source>
</evidence>
<protein>
    <recommendedName>
        <fullName evidence="6">Endonuclease NucS</fullName>
    </recommendedName>
</protein>
<dbReference type="Pfam" id="PF01939">
    <property type="entry name" value="NucS_C"/>
    <property type="match status" value="1"/>
</dbReference>
<feature type="domain" description="Endonuclease NucS C-terminal" evidence="2">
    <location>
        <begin position="117"/>
        <end position="202"/>
    </location>
</feature>
<keyword evidence="1" id="KW-0238">DNA-binding</keyword>
<dbReference type="Pfam" id="PF24706">
    <property type="entry name" value="DUF7669"/>
    <property type="match status" value="1"/>
</dbReference>
<comment type="caution">
    <text evidence="4">The sequence shown here is derived from an EMBL/GenBank/DDBJ whole genome shotgun (WGS) entry which is preliminary data.</text>
</comment>
<dbReference type="CDD" id="cd22341">
    <property type="entry name" value="NucS-like"/>
    <property type="match status" value="1"/>
</dbReference>
<dbReference type="Gene3D" id="3.40.1350.10">
    <property type="match status" value="1"/>
</dbReference>
<dbReference type="PANTHER" id="PTHR38814">
    <property type="entry name" value="ENDONUCLEASE NUCS"/>
    <property type="match status" value="1"/>
</dbReference>
<accession>A0ABS9ZJZ4</accession>
<evidence type="ECO:0000259" key="3">
    <source>
        <dbReference type="Pfam" id="PF24706"/>
    </source>
</evidence>